<feature type="domain" description="CCR4-NOT transcription complex subunit 1" evidence="1">
    <location>
        <begin position="257"/>
        <end position="297"/>
    </location>
</feature>
<organism evidence="2 3">
    <name type="scientific">Mucuna pruriens</name>
    <name type="common">Velvet bean</name>
    <name type="synonym">Dolichos pruriens</name>
    <dbReference type="NCBI Taxonomy" id="157652"/>
    <lineage>
        <taxon>Eukaryota</taxon>
        <taxon>Viridiplantae</taxon>
        <taxon>Streptophyta</taxon>
        <taxon>Embryophyta</taxon>
        <taxon>Tracheophyta</taxon>
        <taxon>Spermatophyta</taxon>
        <taxon>Magnoliopsida</taxon>
        <taxon>eudicotyledons</taxon>
        <taxon>Gunneridae</taxon>
        <taxon>Pentapetalae</taxon>
        <taxon>rosids</taxon>
        <taxon>fabids</taxon>
        <taxon>Fabales</taxon>
        <taxon>Fabaceae</taxon>
        <taxon>Papilionoideae</taxon>
        <taxon>50 kb inversion clade</taxon>
        <taxon>NPAAA clade</taxon>
        <taxon>indigoferoid/millettioid clade</taxon>
        <taxon>Phaseoleae</taxon>
        <taxon>Mucuna</taxon>
    </lineage>
</organism>
<feature type="non-terminal residue" evidence="2">
    <location>
        <position position="458"/>
    </location>
</feature>
<dbReference type="GO" id="GO:0030015">
    <property type="term" value="C:CCR4-NOT core complex"/>
    <property type="evidence" value="ECO:0007669"/>
    <property type="project" value="InterPro"/>
</dbReference>
<dbReference type="Pfam" id="PF12842">
    <property type="entry name" value="DUF3819"/>
    <property type="match status" value="2"/>
</dbReference>
<dbReference type="InterPro" id="IPR024557">
    <property type="entry name" value="CNOT1_dom_4"/>
</dbReference>
<reference evidence="2" key="1">
    <citation type="submission" date="2018-05" db="EMBL/GenBank/DDBJ databases">
        <title>Draft genome of Mucuna pruriens seed.</title>
        <authorList>
            <person name="Nnadi N.E."/>
            <person name="Vos R."/>
            <person name="Hasami M.H."/>
            <person name="Devisetty U.K."/>
            <person name="Aguiy J.C."/>
        </authorList>
    </citation>
    <scope>NUCLEOTIDE SEQUENCE [LARGE SCALE GENOMIC DNA]</scope>
    <source>
        <strain evidence="2">JCA_2017</strain>
    </source>
</reference>
<sequence length="458" mass="51173">MIQEPMEWRAKVDEKRQQEDIIEDEELERIEPVTQVQQRDSRKDRPVVITSGVTLHCYQTSAVSCFSAVAVGLLGEVSIKANNAELNLFLQLETGQGIFFVLVVNGLLTGQQEHKRPLVESVLNHHRQNFAISLSPWEKHRESLSAWFRRPLFLVDRIRNLPTQIPNIGTHVIINQKLNGFCLQMNFQRVVPFAMDRAIKEIVSSIVQRSVSIVTQTTKELVLKDYAMESDETCILNATHLMVPSLAGSLALVTCKLVTNDNLDLGCAVIEQAATNKAINTIDTEIGQQLSFRRKHREGVGSTFFDVNLYPQGSMGGIPEPHRLKPGQLSISQQHVYEDFVRLPWQNQSSQSSHSMFAGVVVQSGTTGLIATNGSALGQINPGYPTSTGYERESGTSSQPLVTSSVVECLGSSFLEPSLSTRDVVDKFQIVAQKVVNDPYRKFIKPQRRYSSIFEFCL</sequence>
<name>A0A371FG82_MUCPR</name>
<dbReference type="GO" id="GO:0060090">
    <property type="term" value="F:molecular adaptor activity"/>
    <property type="evidence" value="ECO:0007669"/>
    <property type="project" value="TreeGrafter"/>
</dbReference>
<evidence type="ECO:0000313" key="2">
    <source>
        <dbReference type="EMBL" id="RDX77261.1"/>
    </source>
</evidence>
<dbReference type="STRING" id="157652.A0A371FG82"/>
<dbReference type="AlphaFoldDB" id="A0A371FG82"/>
<protein>
    <submittedName>
        <fullName evidence="2">CCR4-NOT transcription complex subunit 1</fullName>
    </submittedName>
</protein>
<proteinExistence type="predicted"/>
<dbReference type="EMBL" id="QJKJ01009229">
    <property type="protein sequence ID" value="RDX77261.1"/>
    <property type="molecule type" value="Genomic_DNA"/>
</dbReference>
<dbReference type="InterPro" id="IPR040398">
    <property type="entry name" value="Not1"/>
</dbReference>
<evidence type="ECO:0000259" key="1">
    <source>
        <dbReference type="Pfam" id="PF12842"/>
    </source>
</evidence>
<gene>
    <name evidence="2" type="primary">CNOT1</name>
    <name evidence="2" type="ORF">CR513_42643</name>
</gene>
<dbReference type="OrthoDB" id="1746517at2759"/>
<keyword evidence="3" id="KW-1185">Reference proteome</keyword>
<dbReference type="GO" id="GO:0000932">
    <property type="term" value="C:P-body"/>
    <property type="evidence" value="ECO:0007669"/>
    <property type="project" value="TreeGrafter"/>
</dbReference>
<dbReference type="Proteomes" id="UP000257109">
    <property type="component" value="Unassembled WGS sequence"/>
</dbReference>
<dbReference type="GO" id="GO:0000288">
    <property type="term" value="P:nuclear-transcribed mRNA catabolic process, deadenylation-dependent decay"/>
    <property type="evidence" value="ECO:0007669"/>
    <property type="project" value="TreeGrafter"/>
</dbReference>
<comment type="caution">
    <text evidence="2">The sequence shown here is derived from an EMBL/GenBank/DDBJ whole genome shotgun (WGS) entry which is preliminary data.</text>
</comment>
<accession>A0A371FG82</accession>
<dbReference type="PANTHER" id="PTHR13162:SF8">
    <property type="entry name" value="CCR4-NOT TRANSCRIPTION COMPLEX SUBUNIT 1"/>
    <property type="match status" value="1"/>
</dbReference>
<feature type="domain" description="CCR4-NOT transcription complex subunit 1" evidence="1">
    <location>
        <begin position="186"/>
        <end position="256"/>
    </location>
</feature>
<dbReference type="GO" id="GO:0017148">
    <property type="term" value="P:negative regulation of translation"/>
    <property type="evidence" value="ECO:0007669"/>
    <property type="project" value="InterPro"/>
</dbReference>
<dbReference type="PANTHER" id="PTHR13162">
    <property type="entry name" value="CCR4-NOT TRANSCRIPTION COMPLEX"/>
    <property type="match status" value="1"/>
</dbReference>
<evidence type="ECO:0000313" key="3">
    <source>
        <dbReference type="Proteomes" id="UP000257109"/>
    </source>
</evidence>